<evidence type="ECO:0000313" key="3">
    <source>
        <dbReference type="Proteomes" id="UP000824366"/>
    </source>
</evidence>
<dbReference type="SUPFAM" id="SSF55136">
    <property type="entry name" value="Probable bacterial effector-binding domain"/>
    <property type="match status" value="1"/>
</dbReference>
<dbReference type="InterPro" id="IPR029442">
    <property type="entry name" value="GyrI-like"/>
</dbReference>
<dbReference type="InterPro" id="IPR011256">
    <property type="entry name" value="Reg_factor_effector_dom_sf"/>
</dbReference>
<evidence type="ECO:0000313" key="2">
    <source>
        <dbReference type="EMBL" id="BCO25970.1"/>
    </source>
</evidence>
<evidence type="ECO:0000259" key="1">
    <source>
        <dbReference type="Pfam" id="PF06445"/>
    </source>
</evidence>
<dbReference type="InterPro" id="IPR008319">
    <property type="entry name" value="GyrI-like_CCH_Lin2189-like"/>
</dbReference>
<accession>A0ABM7MI97</accession>
<feature type="domain" description="GyrI-like small molecule binding" evidence="1">
    <location>
        <begin position="20"/>
        <end position="195"/>
    </location>
</feature>
<dbReference type="RefSeq" id="WP_223908671.1">
    <property type="nucleotide sequence ID" value="NZ_AP024238.1"/>
</dbReference>
<dbReference type="PIRSF" id="PIRSF031644">
    <property type="entry name" value="UCP031644"/>
    <property type="match status" value="1"/>
</dbReference>
<dbReference type="Gene3D" id="3.20.80.10">
    <property type="entry name" value="Regulatory factor, effector binding domain"/>
    <property type="match status" value="1"/>
</dbReference>
<dbReference type="EMBL" id="AP024238">
    <property type="protein sequence ID" value="BCO25970.1"/>
    <property type="molecule type" value="Genomic_DNA"/>
</dbReference>
<gene>
    <name evidence="2" type="ORF">MIZ03_0849</name>
</gene>
<dbReference type="Pfam" id="PF06445">
    <property type="entry name" value="GyrI-like"/>
    <property type="match status" value="1"/>
</dbReference>
<name>A0ABM7MI97_9BURK</name>
<reference evidence="2 3" key="1">
    <citation type="journal article" date="2021" name="Microbiol. Spectr.">
        <title>A Single Bacterium Capable of Oxidation and Reduction of Iron at Circumneutral pH.</title>
        <authorList>
            <person name="Kato S."/>
            <person name="Ohkuma M."/>
        </authorList>
    </citation>
    <scope>NUCLEOTIDE SEQUENCE [LARGE SCALE GENOMIC DNA]</scope>
    <source>
        <strain evidence="2 3">MIZ03</strain>
    </source>
</reference>
<organism evidence="2 3">
    <name type="scientific">Rhodoferax lithotrophicus</name>
    <dbReference type="NCBI Taxonomy" id="2798804"/>
    <lineage>
        <taxon>Bacteria</taxon>
        <taxon>Pseudomonadati</taxon>
        <taxon>Pseudomonadota</taxon>
        <taxon>Betaproteobacteria</taxon>
        <taxon>Burkholderiales</taxon>
        <taxon>Comamonadaceae</taxon>
        <taxon>Rhodoferax</taxon>
    </lineage>
</organism>
<sequence length="202" mass="22856">MDKIDLKKDLKSLYQPSAKQVVEVDVPAFKFLMIDGEGDPNTAPSYAQAIEALFAVSYTAKFMLKKGAQSIDYAVMPLEGLWWADDMSAFVSGDKAQWKWTMMVMQPSFVPDDLIHAAMLEAQKKKNLPGIDRLRLEEFAEGHCAQVLHIGPFSEEGPTIERLHAYMDARGGRTGKHHEIYLSDIRRADPKKWKTIVRQPMS</sequence>
<dbReference type="Proteomes" id="UP000824366">
    <property type="component" value="Chromosome"/>
</dbReference>
<keyword evidence="3" id="KW-1185">Reference proteome</keyword>
<protein>
    <recommendedName>
        <fullName evidence="1">GyrI-like small molecule binding domain-containing protein</fullName>
    </recommendedName>
</protein>
<proteinExistence type="predicted"/>